<reference evidence="1 2" key="1">
    <citation type="submission" date="2017-11" db="EMBL/GenBank/DDBJ databases">
        <title>Genome sequencing of Prevotella intermedia KCOM 1653.</title>
        <authorList>
            <person name="Kook J.-K."/>
            <person name="Park S.-N."/>
            <person name="Lim Y.K."/>
        </authorList>
    </citation>
    <scope>NUCLEOTIDE SEQUENCE [LARGE SCALE GENOMIC DNA]</scope>
    <source>
        <strain evidence="1 2">KCOM 1653</strain>
    </source>
</reference>
<gene>
    <name evidence="1" type="ORF">CTI18_04275</name>
</gene>
<name>A0A2G8IAT1_PREIN</name>
<organism evidence="1 2">
    <name type="scientific">Prevotella intermedia</name>
    <dbReference type="NCBI Taxonomy" id="28131"/>
    <lineage>
        <taxon>Bacteria</taxon>
        <taxon>Pseudomonadati</taxon>
        <taxon>Bacteroidota</taxon>
        <taxon>Bacteroidia</taxon>
        <taxon>Bacteroidales</taxon>
        <taxon>Prevotellaceae</taxon>
        <taxon>Prevotella</taxon>
    </lineage>
</organism>
<comment type="caution">
    <text evidence="1">The sequence shown here is derived from an EMBL/GenBank/DDBJ whole genome shotgun (WGS) entry which is preliminary data.</text>
</comment>
<evidence type="ECO:0000313" key="2">
    <source>
        <dbReference type="Proteomes" id="UP000230046"/>
    </source>
</evidence>
<accession>A0A2G8IAT1</accession>
<dbReference type="AlphaFoldDB" id="A0A2G8IAT1"/>
<protein>
    <submittedName>
        <fullName evidence="1">Uncharacterized protein</fullName>
    </submittedName>
</protein>
<sequence>MPLSQGKTIGFIEQKRHFWNVETALLQGKTASIFPQKCSFCRIKDAISLHSATQQASNVL</sequence>
<evidence type="ECO:0000313" key="1">
    <source>
        <dbReference type="EMBL" id="PIK20595.1"/>
    </source>
</evidence>
<proteinExistence type="predicted"/>
<dbReference type="Proteomes" id="UP000230046">
    <property type="component" value="Unassembled WGS sequence"/>
</dbReference>
<dbReference type="EMBL" id="PEKN01000001">
    <property type="protein sequence ID" value="PIK20595.1"/>
    <property type="molecule type" value="Genomic_DNA"/>
</dbReference>